<feature type="domain" description="Recombinase" evidence="2">
    <location>
        <begin position="163"/>
        <end position="324"/>
    </location>
</feature>
<dbReference type="Pfam" id="PF07508">
    <property type="entry name" value="Recombinase"/>
    <property type="match status" value="1"/>
</dbReference>
<dbReference type="PANTHER" id="PTHR30461">
    <property type="entry name" value="DNA-INVERTASE FROM LAMBDOID PROPHAGE"/>
    <property type="match status" value="1"/>
</dbReference>
<keyword evidence="4" id="KW-1185">Reference proteome</keyword>
<gene>
    <name evidence="3" type="ORF">CryarDRAFT_3180</name>
</gene>
<dbReference type="SMART" id="SM00857">
    <property type="entry name" value="Resolvase"/>
    <property type="match status" value="1"/>
</dbReference>
<name>A0A010Z3S8_9ACTN</name>
<dbReference type="GO" id="GO:0003677">
    <property type="term" value="F:DNA binding"/>
    <property type="evidence" value="ECO:0007669"/>
    <property type="project" value="InterPro"/>
</dbReference>
<dbReference type="CDD" id="cd00338">
    <property type="entry name" value="Ser_Recombinase"/>
    <property type="match status" value="1"/>
</dbReference>
<dbReference type="PROSITE" id="PS51737">
    <property type="entry name" value="RECOMBINASE_DNA_BIND"/>
    <property type="match status" value="1"/>
</dbReference>
<dbReference type="Gene3D" id="3.40.50.1390">
    <property type="entry name" value="Resolvase, N-terminal catalytic domain"/>
    <property type="match status" value="1"/>
</dbReference>
<evidence type="ECO:0000313" key="4">
    <source>
        <dbReference type="Proteomes" id="UP000021053"/>
    </source>
</evidence>
<dbReference type="OrthoDB" id="3372479at2"/>
<dbReference type="GO" id="GO:0000150">
    <property type="term" value="F:DNA strand exchange activity"/>
    <property type="evidence" value="ECO:0007669"/>
    <property type="project" value="InterPro"/>
</dbReference>
<dbReference type="PATRIC" id="fig|927661.3.peg.3135"/>
<dbReference type="Proteomes" id="UP000021053">
    <property type="component" value="Unassembled WGS sequence"/>
</dbReference>
<reference evidence="3 4" key="1">
    <citation type="submission" date="2013-07" db="EMBL/GenBank/DDBJ databases">
        <authorList>
            <consortium name="DOE Joint Genome Institute"/>
            <person name="Eisen J."/>
            <person name="Huntemann M."/>
            <person name="Han J."/>
            <person name="Chen A."/>
            <person name="Kyrpides N."/>
            <person name="Mavromatis K."/>
            <person name="Markowitz V."/>
            <person name="Palaniappan K."/>
            <person name="Ivanova N."/>
            <person name="Schaumberg A."/>
            <person name="Pati A."/>
            <person name="Liolios K."/>
            <person name="Nordberg H.P."/>
            <person name="Cantor M.N."/>
            <person name="Hua S.X."/>
            <person name="Woyke T."/>
        </authorList>
    </citation>
    <scope>NUCLEOTIDE SEQUENCE [LARGE SCALE GENOMIC DNA]</scope>
    <source>
        <strain evidence="3 4">DSM 44712</strain>
    </source>
</reference>
<dbReference type="InterPro" id="IPR038109">
    <property type="entry name" value="DNA_bind_recomb_sf"/>
</dbReference>
<dbReference type="Gene3D" id="3.90.1750.20">
    <property type="entry name" value="Putative Large Serine Recombinase, Chain B, Domain 2"/>
    <property type="match status" value="1"/>
</dbReference>
<evidence type="ECO:0000259" key="2">
    <source>
        <dbReference type="PROSITE" id="PS51737"/>
    </source>
</evidence>
<feature type="region of interest" description="Disordered" evidence="1">
    <location>
        <begin position="1"/>
        <end position="20"/>
    </location>
</feature>
<proteinExistence type="predicted"/>
<dbReference type="Pfam" id="PF00239">
    <property type="entry name" value="Resolvase"/>
    <property type="match status" value="1"/>
</dbReference>
<dbReference type="Pfam" id="PF13408">
    <property type="entry name" value="Zn_ribbon_recom"/>
    <property type="match status" value="1"/>
</dbReference>
<dbReference type="EMBL" id="JFBT01000001">
    <property type="protein sequence ID" value="EXG82048.1"/>
    <property type="molecule type" value="Genomic_DNA"/>
</dbReference>
<accession>A0A010Z3S8</accession>
<dbReference type="PANTHER" id="PTHR30461:SF23">
    <property type="entry name" value="DNA RECOMBINASE-RELATED"/>
    <property type="match status" value="1"/>
</dbReference>
<organism evidence="3 4">
    <name type="scientific">Cryptosporangium arvum DSM 44712</name>
    <dbReference type="NCBI Taxonomy" id="927661"/>
    <lineage>
        <taxon>Bacteria</taxon>
        <taxon>Bacillati</taxon>
        <taxon>Actinomycetota</taxon>
        <taxon>Actinomycetes</taxon>
        <taxon>Cryptosporangiales</taxon>
        <taxon>Cryptosporangiaceae</taxon>
        <taxon>Cryptosporangium</taxon>
    </lineage>
</organism>
<protein>
    <submittedName>
        <fullName evidence="3">Site-specific recombinase, DNA invertase Pin</fullName>
    </submittedName>
</protein>
<dbReference type="InterPro" id="IPR006119">
    <property type="entry name" value="Resolv_N"/>
</dbReference>
<dbReference type="InterPro" id="IPR011109">
    <property type="entry name" value="DNA_bind_recombinase_dom"/>
</dbReference>
<dbReference type="InterPro" id="IPR025827">
    <property type="entry name" value="Zn_ribbon_recom_dom"/>
</dbReference>
<sequence>MRFAFAGRVSTEDQQDPEASRLWQRSRSEALIAPVGGEIVAEFLDIGMSRSLPWSRRPRAAELLAAIRDPKRGFEAVVIGEPQCAFYGNQFGLTFPLFVHYGVELWVPEVGGAIDPGSDAHDLVMQIYGGMSKGERNRIKIRVRSTMAAQAATEGRYLAGRPPYGYRLGDAGPHPNPAKAADGKRLHVLEIDPVAAPVVIRIFAEYLDGRGFFAIAQGLARDGIPCPSAHDRKRNSHRTGVAWSKSAVRAILLNPRYTGREVWNKQRKDEVLIDVEDVALGHETKMRWNDKDTWIWSTKPTHPAIVTPEDFEGVQTLTAAGARRPNVRKTRTMQRHYLFSGRVRCGLCGRLMQGNFNNGRNHYRCRYPADYAAANHVEHPKTVYLREDVLAGPVDEWLSQAFAPAKLTETLTAMSEAEDTTDDAALAAAKEAIQSCGQRLQRYRAALEAGTDPVLIQQWTAEVQAERVRAEARIRELTGRTRMNSEDINALVSALGGIRRILIDSDPADRAQVYRSLNLDLTYHPSRRTVTAEARPEGHVLMGCVRGPSRTMGTPPLLLTRDLSLGPARSPRVRIQSARAHDRETTWGTALLETCVHQDAVQAALGVDPETGGLPRRLGLTLAEGITSGRSRVRAVLLRQRVERRSTPYQLRRRAIRARRDRRHAVRHVSRLGPAAQVWDGATVGVPELDRAMFRQFASLPEHPSDLAVVRPIEPAALDMAQRIRATGWTAPTNVAGS</sequence>
<evidence type="ECO:0000313" key="3">
    <source>
        <dbReference type="EMBL" id="EXG82048.1"/>
    </source>
</evidence>
<dbReference type="SUPFAM" id="SSF53041">
    <property type="entry name" value="Resolvase-like"/>
    <property type="match status" value="1"/>
</dbReference>
<comment type="caution">
    <text evidence="3">The sequence shown here is derived from an EMBL/GenBank/DDBJ whole genome shotgun (WGS) entry which is preliminary data.</text>
</comment>
<dbReference type="AlphaFoldDB" id="A0A010Z3S8"/>
<dbReference type="RefSeq" id="WP_063725716.1">
    <property type="nucleotide sequence ID" value="NZ_KK073874.1"/>
</dbReference>
<dbReference type="InterPro" id="IPR036162">
    <property type="entry name" value="Resolvase-like_N_sf"/>
</dbReference>
<evidence type="ECO:0000256" key="1">
    <source>
        <dbReference type="SAM" id="MobiDB-lite"/>
    </source>
</evidence>
<dbReference type="HOGENOM" id="CLU_022362_0_0_11"/>
<dbReference type="InterPro" id="IPR050639">
    <property type="entry name" value="SSR_resolvase"/>
</dbReference>